<comment type="caution">
    <text evidence="1">The sequence shown here is derived from an EMBL/GenBank/DDBJ whole genome shotgun (WGS) entry which is preliminary data.</text>
</comment>
<reference evidence="1" key="1">
    <citation type="submission" date="2024-03" db="EMBL/GenBank/DDBJ databases">
        <title>Human intestinal bacterial collection.</title>
        <authorList>
            <person name="Pauvert C."/>
            <person name="Hitch T.C.A."/>
            <person name="Clavel T."/>
        </authorList>
    </citation>
    <scope>NUCLEOTIDE SEQUENCE</scope>
    <source>
        <strain evidence="1">CLA-AA-H227</strain>
    </source>
</reference>
<protein>
    <submittedName>
        <fullName evidence="1">Uncharacterized protein</fullName>
    </submittedName>
</protein>
<proteinExistence type="predicted"/>
<evidence type="ECO:0000313" key="2">
    <source>
        <dbReference type="Proteomes" id="UP001439875"/>
    </source>
</evidence>
<sequence length="159" mass="19100">MVDGRLYFFNKPDPDRPIENKYVTEIEGKRESFMKKEDAMLHLFDNGVRSFQSLTKEITEYINLKQIPVYEFLHIGNRVGYVSYDIEYYMENSSELKKRKAYVWRFVGFGRSCFAPTKEELAMKVQIEIDKYQTDAENRGYNTYPFYTKHYRYQEGARP</sequence>
<name>A0ACC6SDK0_9BACI</name>
<dbReference type="EMBL" id="JBBMEW010000014">
    <property type="protein sequence ID" value="MEQ2528089.1"/>
    <property type="molecule type" value="Genomic_DNA"/>
</dbReference>
<dbReference type="Proteomes" id="UP001439875">
    <property type="component" value="Unassembled WGS sequence"/>
</dbReference>
<gene>
    <name evidence="1" type="ORF">WMO40_15455</name>
</gene>
<keyword evidence="2" id="KW-1185">Reference proteome</keyword>
<evidence type="ECO:0000313" key="1">
    <source>
        <dbReference type="EMBL" id="MEQ2528089.1"/>
    </source>
</evidence>
<organism evidence="1 2">
    <name type="scientific">Robertmurraya yapensis</name>
    <name type="common">ex Hitch et al 2024</name>
    <dbReference type="NCBI Taxonomy" id="3133160"/>
    <lineage>
        <taxon>Bacteria</taxon>
        <taxon>Bacillati</taxon>
        <taxon>Bacillota</taxon>
        <taxon>Bacilli</taxon>
        <taxon>Bacillales</taxon>
        <taxon>Bacillaceae</taxon>
        <taxon>Robertmurraya</taxon>
    </lineage>
</organism>
<accession>A0ACC6SDK0</accession>